<dbReference type="InterPro" id="IPR040220">
    <property type="entry name" value="DD11"/>
</dbReference>
<dbReference type="EMBL" id="BSYO01000019">
    <property type="protein sequence ID" value="GMH18250.1"/>
    <property type="molecule type" value="Genomic_DNA"/>
</dbReference>
<proteinExistence type="predicted"/>
<dbReference type="PANTHER" id="PTHR31207:SF35">
    <property type="entry name" value="PROLAMIN-LIKE DOMAIN-CONTAINING PROTEIN"/>
    <property type="match status" value="1"/>
</dbReference>
<feature type="signal peptide" evidence="1">
    <location>
        <begin position="1"/>
        <end position="23"/>
    </location>
</feature>
<evidence type="ECO:0000256" key="1">
    <source>
        <dbReference type="SAM" id="SignalP"/>
    </source>
</evidence>
<dbReference type="Proteomes" id="UP001279734">
    <property type="component" value="Unassembled WGS sequence"/>
</dbReference>
<keyword evidence="1" id="KW-0732">Signal</keyword>
<accession>A0AAD3SW88</accession>
<feature type="chain" id="PRO_5041900530" description="Prolamin-like domain-containing protein" evidence="1">
    <location>
        <begin position="24"/>
        <end position="134"/>
    </location>
</feature>
<reference evidence="2" key="1">
    <citation type="submission" date="2023-05" db="EMBL/GenBank/DDBJ databases">
        <title>Nepenthes gracilis genome sequencing.</title>
        <authorList>
            <person name="Fukushima K."/>
        </authorList>
    </citation>
    <scope>NUCLEOTIDE SEQUENCE</scope>
    <source>
        <strain evidence="2">SING2019-196</strain>
    </source>
</reference>
<sequence>MEKISIMMALMVALFCGVMTTIAQEVRFEKPDPKDTWYGLPLPPQPRPGYYKFLGECIDKTTQACGIQIIDAIFEGKVLEDQECRKKVVEAGYLCNRALSYILGKFEAFKSDAAYLEKSSNNIFDDSSKSGLNK</sequence>
<evidence type="ECO:0000313" key="3">
    <source>
        <dbReference type="Proteomes" id="UP001279734"/>
    </source>
</evidence>
<comment type="caution">
    <text evidence="2">The sequence shown here is derived from an EMBL/GenBank/DDBJ whole genome shotgun (WGS) entry which is preliminary data.</text>
</comment>
<keyword evidence="3" id="KW-1185">Reference proteome</keyword>
<dbReference type="PANTHER" id="PTHR31207">
    <property type="entry name" value="ECA1 GAMETOGENESIS FAMILY PROTEIN (DUF784)-RELATED-RELATED"/>
    <property type="match status" value="1"/>
</dbReference>
<evidence type="ECO:0008006" key="4">
    <source>
        <dbReference type="Google" id="ProtNLM"/>
    </source>
</evidence>
<name>A0AAD3SW88_NEPGR</name>
<evidence type="ECO:0000313" key="2">
    <source>
        <dbReference type="EMBL" id="GMH18250.1"/>
    </source>
</evidence>
<gene>
    <name evidence="2" type="ORF">Nepgr_020091</name>
</gene>
<protein>
    <recommendedName>
        <fullName evidence="4">Prolamin-like domain-containing protein</fullName>
    </recommendedName>
</protein>
<organism evidence="2 3">
    <name type="scientific">Nepenthes gracilis</name>
    <name type="common">Slender pitcher plant</name>
    <dbReference type="NCBI Taxonomy" id="150966"/>
    <lineage>
        <taxon>Eukaryota</taxon>
        <taxon>Viridiplantae</taxon>
        <taxon>Streptophyta</taxon>
        <taxon>Embryophyta</taxon>
        <taxon>Tracheophyta</taxon>
        <taxon>Spermatophyta</taxon>
        <taxon>Magnoliopsida</taxon>
        <taxon>eudicotyledons</taxon>
        <taxon>Gunneridae</taxon>
        <taxon>Pentapetalae</taxon>
        <taxon>Caryophyllales</taxon>
        <taxon>Nepenthaceae</taxon>
        <taxon>Nepenthes</taxon>
    </lineage>
</organism>
<dbReference type="AlphaFoldDB" id="A0AAD3SW88"/>